<dbReference type="Proteomes" id="UP001597156">
    <property type="component" value="Unassembled WGS sequence"/>
</dbReference>
<name>A0ABW3PJV0_9LACO</name>
<evidence type="ECO:0000313" key="2">
    <source>
        <dbReference type="Proteomes" id="UP001597156"/>
    </source>
</evidence>
<comment type="caution">
    <text evidence="1">The sequence shown here is derived from an EMBL/GenBank/DDBJ whole genome shotgun (WGS) entry which is preliminary data.</text>
</comment>
<organism evidence="1 2">
    <name type="scientific">Lentilactobacillus raoultii</name>
    <dbReference type="NCBI Taxonomy" id="1987503"/>
    <lineage>
        <taxon>Bacteria</taxon>
        <taxon>Bacillati</taxon>
        <taxon>Bacillota</taxon>
        <taxon>Bacilli</taxon>
        <taxon>Lactobacillales</taxon>
        <taxon>Lactobacillaceae</taxon>
        <taxon>Lentilactobacillus</taxon>
    </lineage>
</organism>
<dbReference type="RefSeq" id="WP_121978203.1">
    <property type="nucleotide sequence ID" value="NZ_JBHTLH010000019.1"/>
</dbReference>
<gene>
    <name evidence="1" type="ORF">ACFQ22_07970</name>
</gene>
<reference evidence="2" key="1">
    <citation type="journal article" date="2019" name="Int. J. Syst. Evol. Microbiol.">
        <title>The Global Catalogue of Microorganisms (GCM) 10K type strain sequencing project: providing services to taxonomists for standard genome sequencing and annotation.</title>
        <authorList>
            <consortium name="The Broad Institute Genomics Platform"/>
            <consortium name="The Broad Institute Genome Sequencing Center for Infectious Disease"/>
            <person name="Wu L."/>
            <person name="Ma J."/>
        </authorList>
    </citation>
    <scope>NUCLEOTIDE SEQUENCE [LARGE SCALE GENOMIC DNA]</scope>
    <source>
        <strain evidence="2">CCUG 71848</strain>
    </source>
</reference>
<evidence type="ECO:0000313" key="1">
    <source>
        <dbReference type="EMBL" id="MFD1125290.1"/>
    </source>
</evidence>
<sequence length="130" mass="15371">MDLIKLIDQYQAAVVIRNAAAKKYRNQLHQKIDHIERLHHCTIDQIPDSDPLIKDLQRFANHCEPHLPPRKRRQLTSYHGKQRDELRKTVTDLLSLGLEPFQITYILGITPQAFWQIRFQAQTPQKLNDR</sequence>
<dbReference type="EMBL" id="JBHTLH010000019">
    <property type="protein sequence ID" value="MFD1125290.1"/>
    <property type="molecule type" value="Genomic_DNA"/>
</dbReference>
<proteinExistence type="predicted"/>
<accession>A0ABW3PJV0</accession>
<keyword evidence="2" id="KW-1185">Reference proteome</keyword>
<protein>
    <submittedName>
        <fullName evidence="1">Uncharacterized protein</fullName>
    </submittedName>
</protein>